<keyword evidence="20" id="KW-1185">Reference proteome</keyword>
<keyword evidence="7 17" id="KW-0378">Hydrolase</keyword>
<keyword evidence="11" id="KW-0333">Golgi apparatus</keyword>
<evidence type="ECO:0000313" key="20">
    <source>
        <dbReference type="Proteomes" id="UP000192223"/>
    </source>
</evidence>
<dbReference type="AlphaFoldDB" id="A0A7F5RA75"/>
<dbReference type="SUPFAM" id="SSF74650">
    <property type="entry name" value="Galactose mutarotase-like"/>
    <property type="match status" value="1"/>
</dbReference>
<evidence type="ECO:0000256" key="2">
    <source>
        <dbReference type="ARBA" id="ARBA00004922"/>
    </source>
</evidence>
<feature type="transmembrane region" description="Helical" evidence="18">
    <location>
        <begin position="7"/>
        <end position="25"/>
    </location>
</feature>
<evidence type="ECO:0000256" key="4">
    <source>
        <dbReference type="ARBA" id="ARBA00011748"/>
    </source>
</evidence>
<dbReference type="Pfam" id="PF07748">
    <property type="entry name" value="Glyco_hydro_38C"/>
    <property type="match status" value="1"/>
</dbReference>
<dbReference type="PANTHER" id="PTHR11607:SF3">
    <property type="entry name" value="LYSOSOMAL ALPHA-MANNOSIDASE"/>
    <property type="match status" value="1"/>
</dbReference>
<keyword evidence="6 17" id="KW-0479">Metal-binding</keyword>
<evidence type="ECO:0000256" key="8">
    <source>
        <dbReference type="ARBA" id="ARBA00022833"/>
    </source>
</evidence>
<dbReference type="GeneID" id="108743170"/>
<evidence type="ECO:0000256" key="5">
    <source>
        <dbReference type="ARBA" id="ARBA00022692"/>
    </source>
</evidence>
<dbReference type="InterPro" id="IPR011682">
    <property type="entry name" value="Glyco_hydro_38_C"/>
</dbReference>
<keyword evidence="12 18" id="KW-0472">Membrane</keyword>
<evidence type="ECO:0000256" key="10">
    <source>
        <dbReference type="ARBA" id="ARBA00022989"/>
    </source>
</evidence>
<dbReference type="GO" id="GO:0000139">
    <property type="term" value="C:Golgi membrane"/>
    <property type="evidence" value="ECO:0007669"/>
    <property type="project" value="UniProtKB-SubCell"/>
</dbReference>
<sequence>MRTRRLILIFILCIISVTFTVIYFLTGSLTNDTVFVPKPEKYADKKWVEFEGRLKQLESDLVNHHETIKDISQSLQKIVTVKSKNAPKIPEELLQNVAGQTLISTQIINNNGCSIQTGHTPKTDIQMLELYKRIKFDNVDGGVWKQGWKIEINEKNWNKEHKLKVFVVPHSHNDPGWLKTVDEYYLSATKHILNSMLIKLEDDPRRKFIWAEISYFSMWWEELDDSEKKRVKELLRKNQLEIVTGGWVMNDEANSHWLSVYYQLSEGHQWLKKNLNYIPRSHWSIDPFGLSPTQAFLLKNSGLQNMLLQRVHYSVKKELARRKELEFKWKQLWDDGSSSEIFTQVMPFYSYDIPHTCGPDPKICCQFDFKRLSIYGSVCPWKINPKPITEQNVAERASLLLDQYRKKSMLFKTNVLLVPLGDDFRYTFPTEWDNQYMNYQKLMDYINTNVNLHAQVQFGTLSDYFDAVRADKSMKEFPTLTGDFFTYSDRDDHYWSGYYTSRPFYKRMDRLLLSYVRGAEIILALSQLCQNSDSVSSKTGVNSLEEIVSESRRSLALFQHHDGITGTAKDHVVIDYGKKMLASIKGLQHVIQASVNSLLLNNYPMTTDEVVYKVDDIWRSHDKAPERYTITIGPELSTKYIVLYNSLPQARHEVISFVVSTPFLQVLNWKGARVKCQVSPIFENSYEPLISHSKYEVSFIASLPALGLVRYVIQALYEKEVPRETTYAKVKILNHYMDIPTPTGFSFVEISPTPREFSIQNSKIVASFTTFGLLKAIKIDSKTIPIHLDFARYGVRHTQERSGAYLFLPNGNAVPISLESTTVKIIEGSIFSSVQVRLPYVQHSIKLYNSTGADGLGLEIENLVDIEKTTNFELVMRLMSNIKSGEDFFTDLNGYQLIRRKRFSKLPLQANYYPMPSMMYIEDNGTRLTMISSTPLGCSSLKEGQMEVMQDRRLNQDDSRGLGQGVLDNHPTRHVFRVVLEHRKRDCYGTSDNYPSGFPTLSVHIASQSLLNPIFKLLRVEDEDLSSRPVYMPSAAEFGVDYTLPILRTDVLVGNKTYVAVTLHRQQLDLCFSDEPLLHQFPLSSGKVNLHGLLSLNGQGGTLTESSLTYLFTNRKLNFSEDIQLCPMQLKTYLFDRFIR</sequence>
<keyword evidence="14 17" id="KW-0326">Glycosidase</keyword>
<dbReference type="EC" id="3.2.1.-" evidence="17"/>
<dbReference type="SMART" id="SM00872">
    <property type="entry name" value="Alpha-mann_mid"/>
    <property type="match status" value="1"/>
</dbReference>
<dbReference type="GO" id="GO:0030246">
    <property type="term" value="F:carbohydrate binding"/>
    <property type="evidence" value="ECO:0007669"/>
    <property type="project" value="InterPro"/>
</dbReference>
<evidence type="ECO:0000256" key="17">
    <source>
        <dbReference type="RuleBase" id="RU361199"/>
    </source>
</evidence>
<name>A0A7F5RA75_AGRPL</name>
<gene>
    <name evidence="21" type="primary">LOC108743170</name>
</gene>
<dbReference type="FunFam" id="1.20.1270.50:FF:000001">
    <property type="entry name" value="Alpha-mannosidase"/>
    <property type="match status" value="1"/>
</dbReference>
<keyword evidence="9" id="KW-0735">Signal-anchor</keyword>
<evidence type="ECO:0000256" key="6">
    <source>
        <dbReference type="ARBA" id="ARBA00022723"/>
    </source>
</evidence>
<dbReference type="FunCoup" id="A0A7F5RA75">
    <property type="interactions" value="715"/>
</dbReference>
<evidence type="ECO:0000256" key="13">
    <source>
        <dbReference type="ARBA" id="ARBA00023157"/>
    </source>
</evidence>
<dbReference type="InterPro" id="IPR028995">
    <property type="entry name" value="Glyco_hydro_57/38_cen_sf"/>
</dbReference>
<evidence type="ECO:0000259" key="19">
    <source>
        <dbReference type="SMART" id="SM00872"/>
    </source>
</evidence>
<dbReference type="InterPro" id="IPR037094">
    <property type="entry name" value="Glyco_hydro_38_cen_sf"/>
</dbReference>
<dbReference type="GO" id="GO:0006013">
    <property type="term" value="P:mannose metabolic process"/>
    <property type="evidence" value="ECO:0007669"/>
    <property type="project" value="InterPro"/>
</dbReference>
<evidence type="ECO:0000256" key="9">
    <source>
        <dbReference type="ARBA" id="ARBA00022968"/>
    </source>
</evidence>
<dbReference type="GO" id="GO:0046872">
    <property type="term" value="F:metal ion binding"/>
    <property type="evidence" value="ECO:0007669"/>
    <property type="project" value="UniProtKB-KW"/>
</dbReference>
<evidence type="ECO:0000313" key="21">
    <source>
        <dbReference type="RefSeq" id="XP_025832855.1"/>
    </source>
</evidence>
<dbReference type="Pfam" id="PF01074">
    <property type="entry name" value="Glyco_hydro_38N"/>
    <property type="match status" value="1"/>
</dbReference>
<dbReference type="InterPro" id="IPR050843">
    <property type="entry name" value="Glycosyl_Hydrlase_38"/>
</dbReference>
<dbReference type="Pfam" id="PF09261">
    <property type="entry name" value="Alpha-mann_mid"/>
    <property type="match status" value="1"/>
</dbReference>
<proteinExistence type="inferred from homology"/>
<evidence type="ECO:0000256" key="18">
    <source>
        <dbReference type="SAM" id="Phobius"/>
    </source>
</evidence>
<dbReference type="Gene3D" id="2.70.98.30">
    <property type="entry name" value="Golgi alpha-mannosidase II, domain 4"/>
    <property type="match status" value="1"/>
</dbReference>
<dbReference type="InterPro" id="IPR011330">
    <property type="entry name" value="Glyco_hydro/deAcase_b/a-brl"/>
</dbReference>
<dbReference type="SUPFAM" id="SSF88713">
    <property type="entry name" value="Glycoside hydrolase/deacetylase"/>
    <property type="match status" value="1"/>
</dbReference>
<evidence type="ECO:0000256" key="14">
    <source>
        <dbReference type="ARBA" id="ARBA00023295"/>
    </source>
</evidence>
<evidence type="ECO:0000256" key="1">
    <source>
        <dbReference type="ARBA" id="ARBA00004323"/>
    </source>
</evidence>
<dbReference type="InterPro" id="IPR027291">
    <property type="entry name" value="Glyco_hydro_38_N_sf"/>
</dbReference>
<keyword evidence="8 17" id="KW-0862">Zinc</keyword>
<accession>A0A7F5RA75</accession>
<keyword evidence="10 18" id="KW-1133">Transmembrane helix</keyword>
<dbReference type="InterPro" id="IPR013780">
    <property type="entry name" value="Glyco_hydro_b"/>
</dbReference>
<evidence type="ECO:0000256" key="15">
    <source>
        <dbReference type="ARBA" id="ARBA00059516"/>
    </source>
</evidence>
<comment type="subunit">
    <text evidence="4">Homodimer; disulfide-linked.</text>
</comment>
<dbReference type="PANTHER" id="PTHR11607">
    <property type="entry name" value="ALPHA-MANNOSIDASE"/>
    <property type="match status" value="1"/>
</dbReference>
<comment type="pathway">
    <text evidence="2">Protein modification; protein glycosylation.</text>
</comment>
<keyword evidence="5 18" id="KW-0812">Transmembrane</keyword>
<dbReference type="Gene3D" id="3.20.110.10">
    <property type="entry name" value="Glycoside hydrolase 38, N terminal domain"/>
    <property type="match status" value="1"/>
</dbReference>
<dbReference type="InParanoid" id="A0A7F5RA75"/>
<comment type="cofactor">
    <cofactor evidence="17">
        <name>Zn(2+)</name>
        <dbReference type="ChEBI" id="CHEBI:29105"/>
    </cofactor>
    <text evidence="17">Binds 1 zinc ion per subunit.</text>
</comment>
<dbReference type="RefSeq" id="XP_025832855.1">
    <property type="nucleotide sequence ID" value="XM_025977070.1"/>
</dbReference>
<dbReference type="FunFam" id="2.60.40.1180:FF:000019">
    <property type="entry name" value="Alpha-mannosidase 2"/>
    <property type="match status" value="1"/>
</dbReference>
<dbReference type="FunFam" id="2.70.98.30:FF:000002">
    <property type="entry name" value="Alpha-mannosidase"/>
    <property type="match status" value="1"/>
</dbReference>
<dbReference type="InterPro" id="IPR015341">
    <property type="entry name" value="Glyco_hydro_38_cen"/>
</dbReference>
<feature type="domain" description="Glycoside hydrolase family 38 central" evidence="19">
    <location>
        <begin position="493"/>
        <end position="580"/>
    </location>
</feature>
<dbReference type="OrthoDB" id="10261055at2759"/>
<evidence type="ECO:0000256" key="3">
    <source>
        <dbReference type="ARBA" id="ARBA00009792"/>
    </source>
</evidence>
<evidence type="ECO:0000256" key="16">
    <source>
        <dbReference type="ARBA" id="ARBA00093232"/>
    </source>
</evidence>
<dbReference type="InterPro" id="IPR000602">
    <property type="entry name" value="Glyco_hydro_38_N"/>
</dbReference>
<dbReference type="SUPFAM" id="SSF88688">
    <property type="entry name" value="Families 57/38 glycoside transferase middle domain"/>
    <property type="match status" value="1"/>
</dbReference>
<protein>
    <recommendedName>
        <fullName evidence="17">Alpha-mannosidase</fullName>
        <ecNumber evidence="17">3.2.1.-</ecNumber>
    </recommendedName>
</protein>
<organism evidence="20 21">
    <name type="scientific">Agrilus planipennis</name>
    <name type="common">Emerald ash borer</name>
    <name type="synonym">Agrilus marcopoli</name>
    <dbReference type="NCBI Taxonomy" id="224129"/>
    <lineage>
        <taxon>Eukaryota</taxon>
        <taxon>Metazoa</taxon>
        <taxon>Ecdysozoa</taxon>
        <taxon>Arthropoda</taxon>
        <taxon>Hexapoda</taxon>
        <taxon>Insecta</taxon>
        <taxon>Pterygota</taxon>
        <taxon>Neoptera</taxon>
        <taxon>Endopterygota</taxon>
        <taxon>Coleoptera</taxon>
        <taxon>Polyphaga</taxon>
        <taxon>Elateriformia</taxon>
        <taxon>Buprestoidea</taxon>
        <taxon>Buprestidae</taxon>
        <taxon>Agrilinae</taxon>
        <taxon>Agrilus</taxon>
    </lineage>
</organism>
<dbReference type="FunFam" id="3.20.110.10:FF:000003">
    <property type="entry name" value="Alpha-mannosidase"/>
    <property type="match status" value="1"/>
</dbReference>
<dbReference type="Proteomes" id="UP000192223">
    <property type="component" value="Unplaced"/>
</dbReference>
<comment type="similarity">
    <text evidence="3 17">Belongs to the glycosyl hydrolase 38 family.</text>
</comment>
<comment type="function">
    <text evidence="15">Catalyzes the first committed step in the biosynthesis of complex N-glycans. It controls conversion of high mannose to complex N-glycans; the final hydrolytic step in the N-glycan maturation pathway.</text>
</comment>
<evidence type="ECO:0000256" key="12">
    <source>
        <dbReference type="ARBA" id="ARBA00023136"/>
    </source>
</evidence>
<dbReference type="Gene3D" id="1.20.1270.50">
    <property type="entry name" value="Glycoside hydrolase family 38, central domain"/>
    <property type="match status" value="1"/>
</dbReference>
<reference evidence="21" key="1">
    <citation type="submission" date="2025-08" db="UniProtKB">
        <authorList>
            <consortium name="RefSeq"/>
        </authorList>
    </citation>
    <scope>IDENTIFICATION</scope>
    <source>
        <tissue evidence="21">Entire body</tissue>
    </source>
</reference>
<evidence type="ECO:0000256" key="11">
    <source>
        <dbReference type="ARBA" id="ARBA00023034"/>
    </source>
</evidence>
<dbReference type="GO" id="GO:0004572">
    <property type="term" value="F:mannosyl-oligosaccharide 1,3-1,6-alpha-mannosidase activity"/>
    <property type="evidence" value="ECO:0007669"/>
    <property type="project" value="UniProtKB-EC"/>
</dbReference>
<comment type="catalytic activity">
    <reaction evidence="16">
        <text>N(4)-{beta-D-GlcNAc-(1-&gt;2)-alpha-D-Man-(1-&gt;3)-[alpha-D-Man-(1-&gt;3)-[alpha-D-Man-(1-&gt;6)]-alpha-D-Man-(1-&gt;6)]-beta-D-Man-(1-&gt;4)-beta-D-GlcNAc-(1-&gt;4)-beta-D-GlcNAc}-L-asparaginyl-[protein] + 2 H2O = 2 alpha-D-mannopyranose + an N(4)-{beta-D-GlcNAc-(1-&gt;2)-alpha-D-Man-(1-&gt;3)-[alpha-D-Man-(1-&gt;6)]-beta-D-Man-(1-&gt;4)-beta-D-GlcNAc-(1-&gt;4)-beta-D-GlcNAc}-L-asparaginyl-[protein]</text>
        <dbReference type="Rhea" id="RHEA:56052"/>
        <dbReference type="Rhea" id="RHEA-COMP:14368"/>
        <dbReference type="Rhea" id="RHEA-COMP:14369"/>
        <dbReference type="ChEBI" id="CHEBI:15377"/>
        <dbReference type="ChEBI" id="CHEBI:28729"/>
        <dbReference type="ChEBI" id="CHEBI:60615"/>
        <dbReference type="ChEBI" id="CHEBI:60625"/>
        <dbReference type="EC" id="3.2.1.114"/>
    </reaction>
</comment>
<comment type="subcellular location">
    <subcellularLocation>
        <location evidence="1">Golgi apparatus membrane</location>
        <topology evidence="1">Single-pass type II membrane protein</topology>
    </subcellularLocation>
</comment>
<dbReference type="Gene3D" id="2.60.40.1180">
    <property type="entry name" value="Golgi alpha-mannosidase II"/>
    <property type="match status" value="1"/>
</dbReference>
<dbReference type="KEGG" id="apln:108743170"/>
<keyword evidence="13" id="KW-1015">Disulfide bond</keyword>
<evidence type="ECO:0000256" key="7">
    <source>
        <dbReference type="ARBA" id="ARBA00022801"/>
    </source>
</evidence>
<dbReference type="CDD" id="cd10809">
    <property type="entry name" value="GH38N_AMII_GMII_SfManIII_like"/>
    <property type="match status" value="1"/>
</dbReference>
<dbReference type="InterPro" id="IPR011013">
    <property type="entry name" value="Gal_mutarotase_sf_dom"/>
</dbReference>
<dbReference type="GO" id="GO:0006491">
    <property type="term" value="P:N-glycan processing"/>
    <property type="evidence" value="ECO:0007669"/>
    <property type="project" value="TreeGrafter"/>
</dbReference>